<dbReference type="GO" id="GO:0008168">
    <property type="term" value="F:methyltransferase activity"/>
    <property type="evidence" value="ECO:0007669"/>
    <property type="project" value="UniProtKB-KW"/>
</dbReference>
<dbReference type="EMBL" id="JAAGKO020000012">
    <property type="protein sequence ID" value="MDI5963221.1"/>
    <property type="molecule type" value="Genomic_DNA"/>
</dbReference>
<keyword evidence="2" id="KW-0489">Methyltransferase</keyword>
<protein>
    <submittedName>
        <fullName evidence="2">SAM-dependent methyltransferase</fullName>
        <ecNumber evidence="2">2.1.1.-</ecNumber>
    </submittedName>
</protein>
<name>A0AA90JW69_9ACTN</name>
<accession>A0AA90JW69</accession>
<sequence length="272" mass="29540">MTDDGSGDQGFAADRIDTSRPHPARIYDYLLGGWDNYEVDQLAGRRVIELAPDARVSVHANRDFLHRAVRGVVGDGIRQILDIGTGIPTSPNTHETAQAAAPDTRVVYVDNDPIVATHAGAKLTSADRTGFVLADVRDPGSVIDHPRVKQLIDFDRPVAVLLVAVLHFIEDSEDPAGIVRALAERLVPGSRLVLTHCTVDFHHGTGDATEVYNDATAHLAVRTYDEILPFFDGFELLDPGLVQVPLWHPDGPLPDADELRRIAVYGGVGVKE</sequence>
<dbReference type="InterPro" id="IPR029063">
    <property type="entry name" value="SAM-dependent_MTases_sf"/>
</dbReference>
<evidence type="ECO:0000313" key="3">
    <source>
        <dbReference type="Proteomes" id="UP001156398"/>
    </source>
</evidence>
<evidence type="ECO:0000313" key="1">
    <source>
        <dbReference type="EMBL" id="MDI5963221.1"/>
    </source>
</evidence>
<reference evidence="2 3" key="1">
    <citation type="submission" date="2023-05" db="EMBL/GenBank/DDBJ databases">
        <title>Streptantibioticus silvisoli sp. nov., acidotolerant actinomycetes 1 from pine litter.</title>
        <authorList>
            <person name="Swiecimska M."/>
            <person name="Golinska P."/>
            <person name="Sangal V."/>
            <person name="Wachnowicz B."/>
            <person name="Goodfellow M."/>
        </authorList>
    </citation>
    <scope>NUCLEOTIDE SEQUENCE</scope>
    <source>
        <strain evidence="2">SL13</strain>
        <strain evidence="1 3">SL54</strain>
    </source>
</reference>
<dbReference type="RefSeq" id="WP_271313220.1">
    <property type="nucleotide sequence ID" value="NZ_JAAGKO020000012.1"/>
</dbReference>
<keyword evidence="2" id="KW-0808">Transferase</keyword>
<dbReference type="EMBL" id="JABXJJ020000004">
    <property type="protein sequence ID" value="MDI5968666.1"/>
    <property type="molecule type" value="Genomic_DNA"/>
</dbReference>
<organism evidence="2">
    <name type="scientific">Streptantibioticus silvisoli</name>
    <dbReference type="NCBI Taxonomy" id="2705255"/>
    <lineage>
        <taxon>Bacteria</taxon>
        <taxon>Bacillati</taxon>
        <taxon>Actinomycetota</taxon>
        <taxon>Actinomycetes</taxon>
        <taxon>Kitasatosporales</taxon>
        <taxon>Streptomycetaceae</taxon>
        <taxon>Streptantibioticus</taxon>
    </lineage>
</organism>
<proteinExistence type="predicted"/>
<dbReference type="Gene3D" id="3.40.50.150">
    <property type="entry name" value="Vaccinia Virus protein VP39"/>
    <property type="match status" value="1"/>
</dbReference>
<gene>
    <name evidence="1" type="ORF">POF43_010955</name>
    <name evidence="2" type="ORF">POF50_004780</name>
</gene>
<dbReference type="SUPFAM" id="SSF53335">
    <property type="entry name" value="S-adenosyl-L-methionine-dependent methyltransferases"/>
    <property type="match status" value="1"/>
</dbReference>
<evidence type="ECO:0000313" key="2">
    <source>
        <dbReference type="EMBL" id="MDI5968666.1"/>
    </source>
</evidence>
<dbReference type="GO" id="GO:0032259">
    <property type="term" value="P:methylation"/>
    <property type="evidence" value="ECO:0007669"/>
    <property type="project" value="UniProtKB-KW"/>
</dbReference>
<dbReference type="EC" id="2.1.1.-" evidence="2"/>
<dbReference type="Proteomes" id="UP001156398">
    <property type="component" value="Unassembled WGS sequence"/>
</dbReference>
<keyword evidence="3" id="KW-1185">Reference proteome</keyword>
<comment type="caution">
    <text evidence="2">The sequence shown here is derived from an EMBL/GenBank/DDBJ whole genome shotgun (WGS) entry which is preliminary data.</text>
</comment>
<dbReference type="Pfam" id="PF04672">
    <property type="entry name" value="Methyltransf_19"/>
    <property type="match status" value="1"/>
</dbReference>
<dbReference type="CDD" id="cd02440">
    <property type="entry name" value="AdoMet_MTases"/>
    <property type="match status" value="1"/>
</dbReference>
<dbReference type="PIRSF" id="PIRSF017393">
    <property type="entry name" value="MTase_SAV2177"/>
    <property type="match status" value="1"/>
</dbReference>
<dbReference type="AlphaFoldDB" id="A0AA90JW69"/>
<dbReference type="InterPro" id="IPR006764">
    <property type="entry name" value="SAM_dep_MeTrfase_SAV2177_type"/>
</dbReference>